<evidence type="ECO:0000313" key="2">
    <source>
        <dbReference type="Proteomes" id="UP001432128"/>
    </source>
</evidence>
<dbReference type="AlphaFoldDB" id="A0AAU4JYQ4"/>
<dbReference type="Proteomes" id="UP001432128">
    <property type="component" value="Chromosome"/>
</dbReference>
<dbReference type="SUPFAM" id="SSF52540">
    <property type="entry name" value="P-loop containing nucleoside triphosphate hydrolases"/>
    <property type="match status" value="1"/>
</dbReference>
<sequence>MSSPDLDSRSVASDLADELRSGIVVIDGPSGAGKSSFADQLMSALGERRRGAVLIRTDEFATWDDPVGWWPELEHEVLQAYTRRHDYRHRPRVWRGDTAEPGPRVWIRWEPLLVIEGVSSARNAMADRADHALWLDGPTAPERLERAVARDGESAREHLRRWQDFEAGWFAVDRTRERCRVIG</sequence>
<evidence type="ECO:0000313" key="1">
    <source>
        <dbReference type="EMBL" id="WUM18867.1"/>
    </source>
</evidence>
<dbReference type="RefSeq" id="WP_328856446.1">
    <property type="nucleotide sequence ID" value="NZ_CP108021.1"/>
</dbReference>
<name>A0AAU4JYQ4_9NOCA</name>
<reference evidence="1 2" key="1">
    <citation type="submission" date="2022-10" db="EMBL/GenBank/DDBJ databases">
        <title>The complete genomes of actinobacterial strains from the NBC collection.</title>
        <authorList>
            <person name="Joergensen T.S."/>
            <person name="Alvarez Arevalo M."/>
            <person name="Sterndorff E.B."/>
            <person name="Faurdal D."/>
            <person name="Vuksanovic O."/>
            <person name="Mourched A.-S."/>
            <person name="Charusanti P."/>
            <person name="Shaw S."/>
            <person name="Blin K."/>
            <person name="Weber T."/>
        </authorList>
    </citation>
    <scope>NUCLEOTIDE SEQUENCE [LARGE SCALE GENOMIC DNA]</scope>
    <source>
        <strain evidence="1 2">NBC_00319</strain>
    </source>
</reference>
<evidence type="ECO:0008006" key="3">
    <source>
        <dbReference type="Google" id="ProtNLM"/>
    </source>
</evidence>
<gene>
    <name evidence="1" type="ORF">OG579_14160</name>
</gene>
<accession>A0AAU4JYQ4</accession>
<proteinExistence type="predicted"/>
<dbReference type="KEGG" id="whr:OG579_14160"/>
<organism evidence="1 2">
    <name type="scientific">Williamsia herbipolensis</name>
    <dbReference type="NCBI Taxonomy" id="1603258"/>
    <lineage>
        <taxon>Bacteria</taxon>
        <taxon>Bacillati</taxon>
        <taxon>Actinomycetota</taxon>
        <taxon>Actinomycetes</taxon>
        <taxon>Mycobacteriales</taxon>
        <taxon>Nocardiaceae</taxon>
        <taxon>Williamsia</taxon>
    </lineage>
</organism>
<dbReference type="EMBL" id="CP108021">
    <property type="protein sequence ID" value="WUM18867.1"/>
    <property type="molecule type" value="Genomic_DNA"/>
</dbReference>
<dbReference type="InterPro" id="IPR027417">
    <property type="entry name" value="P-loop_NTPase"/>
</dbReference>
<protein>
    <recommendedName>
        <fullName evidence="3">(d)CMP kinase</fullName>
    </recommendedName>
</protein>
<dbReference type="Gene3D" id="3.40.50.300">
    <property type="entry name" value="P-loop containing nucleotide triphosphate hydrolases"/>
    <property type="match status" value="1"/>
</dbReference>
<keyword evidence="2" id="KW-1185">Reference proteome</keyword>